<feature type="compositionally biased region" description="Low complexity" evidence="2">
    <location>
        <begin position="696"/>
        <end position="705"/>
    </location>
</feature>
<protein>
    <submittedName>
        <fullName evidence="5">SpoIIE family protein phosphatase</fullName>
    </submittedName>
</protein>
<reference evidence="6" key="1">
    <citation type="journal article" date="2019" name="Int. J. Syst. Evol. Microbiol.">
        <title>The Global Catalogue of Microorganisms (GCM) 10K type strain sequencing project: providing services to taxonomists for standard genome sequencing and annotation.</title>
        <authorList>
            <consortium name="The Broad Institute Genomics Platform"/>
            <consortium name="The Broad Institute Genome Sequencing Center for Infectious Disease"/>
            <person name="Wu L."/>
            <person name="Ma J."/>
        </authorList>
    </citation>
    <scope>NUCLEOTIDE SEQUENCE [LARGE SCALE GENOMIC DNA]</scope>
    <source>
        <strain evidence="6">JCM 4855</strain>
    </source>
</reference>
<dbReference type="Pfam" id="PF01590">
    <property type="entry name" value="GAF"/>
    <property type="match status" value="1"/>
</dbReference>
<dbReference type="EMBL" id="JBHSYM010000060">
    <property type="protein sequence ID" value="MFC7015247.1"/>
    <property type="molecule type" value="Genomic_DNA"/>
</dbReference>
<dbReference type="InterPro" id="IPR001932">
    <property type="entry name" value="PPM-type_phosphatase-like_dom"/>
</dbReference>
<gene>
    <name evidence="5" type="ORF">ACFQMH_26775</name>
</gene>
<evidence type="ECO:0000313" key="5">
    <source>
        <dbReference type="EMBL" id="MFC7015247.1"/>
    </source>
</evidence>
<name>A0ABW2E948_9ACTN</name>
<evidence type="ECO:0000256" key="1">
    <source>
        <dbReference type="ARBA" id="ARBA00022801"/>
    </source>
</evidence>
<evidence type="ECO:0000259" key="4">
    <source>
        <dbReference type="SMART" id="SM00331"/>
    </source>
</evidence>
<dbReference type="InterPro" id="IPR003018">
    <property type="entry name" value="GAF"/>
</dbReference>
<proteinExistence type="predicted"/>
<dbReference type="SUPFAM" id="SSF55874">
    <property type="entry name" value="ATPase domain of HSP90 chaperone/DNA topoisomerase II/histidine kinase"/>
    <property type="match status" value="1"/>
</dbReference>
<dbReference type="InterPro" id="IPR003594">
    <property type="entry name" value="HATPase_dom"/>
</dbReference>
<keyword evidence="1" id="KW-0378">Hydrolase</keyword>
<dbReference type="PANTHER" id="PTHR43156:SF2">
    <property type="entry name" value="STAGE II SPORULATION PROTEIN E"/>
    <property type="match status" value="1"/>
</dbReference>
<dbReference type="Proteomes" id="UP001596409">
    <property type="component" value="Unassembled WGS sequence"/>
</dbReference>
<dbReference type="RefSeq" id="WP_229880950.1">
    <property type="nucleotide sequence ID" value="NZ_BMWA01000013.1"/>
</dbReference>
<dbReference type="PANTHER" id="PTHR43156">
    <property type="entry name" value="STAGE II SPORULATION PROTEIN E-RELATED"/>
    <property type="match status" value="1"/>
</dbReference>
<dbReference type="Gene3D" id="3.30.450.40">
    <property type="match status" value="1"/>
</dbReference>
<dbReference type="Pfam" id="PF13581">
    <property type="entry name" value="HATPase_c_2"/>
    <property type="match status" value="1"/>
</dbReference>
<accession>A0ABW2E948</accession>
<dbReference type="SMART" id="SM00065">
    <property type="entry name" value="GAF"/>
    <property type="match status" value="1"/>
</dbReference>
<organism evidence="5 6">
    <name type="scientific">Streptomyces viridiviolaceus</name>
    <dbReference type="NCBI Taxonomy" id="68282"/>
    <lineage>
        <taxon>Bacteria</taxon>
        <taxon>Bacillati</taxon>
        <taxon>Actinomycetota</taxon>
        <taxon>Actinomycetes</taxon>
        <taxon>Kitasatosporales</taxon>
        <taxon>Streptomycetaceae</taxon>
        <taxon>Streptomyces</taxon>
    </lineage>
</organism>
<dbReference type="InterPro" id="IPR036890">
    <property type="entry name" value="HATPase_C_sf"/>
</dbReference>
<dbReference type="SMART" id="SM00331">
    <property type="entry name" value="PP2C_SIG"/>
    <property type="match status" value="1"/>
</dbReference>
<dbReference type="InterPro" id="IPR036457">
    <property type="entry name" value="PPM-type-like_dom_sf"/>
</dbReference>
<dbReference type="CDD" id="cd16936">
    <property type="entry name" value="HATPase_RsbW-like"/>
    <property type="match status" value="1"/>
</dbReference>
<feature type="domain" description="GAF" evidence="3">
    <location>
        <begin position="139"/>
        <end position="323"/>
    </location>
</feature>
<dbReference type="SUPFAM" id="SSF55781">
    <property type="entry name" value="GAF domain-like"/>
    <property type="match status" value="1"/>
</dbReference>
<dbReference type="Gene3D" id="3.30.565.10">
    <property type="entry name" value="Histidine kinase-like ATPase, C-terminal domain"/>
    <property type="match status" value="1"/>
</dbReference>
<dbReference type="Gene3D" id="3.60.40.10">
    <property type="entry name" value="PPM-type phosphatase domain"/>
    <property type="match status" value="1"/>
</dbReference>
<dbReference type="InterPro" id="IPR052016">
    <property type="entry name" value="Bact_Sigma-Reg"/>
</dbReference>
<evidence type="ECO:0000256" key="2">
    <source>
        <dbReference type="SAM" id="MobiDB-lite"/>
    </source>
</evidence>
<keyword evidence="6" id="KW-1185">Reference proteome</keyword>
<evidence type="ECO:0000313" key="6">
    <source>
        <dbReference type="Proteomes" id="UP001596409"/>
    </source>
</evidence>
<comment type="caution">
    <text evidence="5">The sequence shown here is derived from an EMBL/GenBank/DDBJ whole genome shotgun (WGS) entry which is preliminary data.</text>
</comment>
<dbReference type="Pfam" id="PF07228">
    <property type="entry name" value="SpoIIE"/>
    <property type="match status" value="1"/>
</dbReference>
<feature type="domain" description="PPM-type phosphatase" evidence="4">
    <location>
        <begin position="343"/>
        <end position="559"/>
    </location>
</feature>
<feature type="region of interest" description="Disordered" evidence="2">
    <location>
        <begin position="681"/>
        <end position="705"/>
    </location>
</feature>
<dbReference type="InterPro" id="IPR029016">
    <property type="entry name" value="GAF-like_dom_sf"/>
</dbReference>
<sequence length="705" mass="74493">MQDIDRSGRAAAGEGDALEGALLTTLLARSTADLVVLDDRLRVIWAHGAHGEAARHRVGDRFGDGCLLDDPPAFEALVGQARAGPEPHLLRTTGRRTGSEGPSRSLLLTAQRLDGPDDGTPLGVLVAVDDVTEGERAGRRAAAVAAVRESVGRTMDVTATARELVDCLVPDYAGIAAADLVVDVLHGDEPPPAAEVEGRPLRRAAVTSAVTLPEHASVDLRYVPPRTPFGRALADMRPRLVDLDSEVVWLDADPEWNRAVRMAGAHSLLIAPLALHGTVLGMLTLYRLGGDEPFCAADLETVAILATRAALTMDNSRRYQHDHTIAATVQRRLLPQTARPRAALDTAHAHRVGRDSSCWYDTIALPGARTALVVGAVAGGGIESAAAMGQLRLVVRALAELDLGPDELLARLDESAARLAKERAALPTGDPLHREPLIATCVYAVYDPSTRHFVTACAGGTAPLIVSPEGRVWTPEVAPGPALGSTDLAPLANSVVSVAEGSVLALRAGGFVREQELADAPLRGALARPGLGLNELCDAAVYALPDAALQEGAVLLLARTGTLPPGHVVTADLAHARTSPAEARDIVREKCAVWGIDEDIARGTELVASELVTNAVRYGAPPVRMRLLLSDVLTCEVYDDGAAAPQLRHPRTMDEGGRGLYLVARFAARWGVRPTDTGKVLWAEQPLHDGTRRRPASSSPESPET</sequence>
<evidence type="ECO:0000259" key="3">
    <source>
        <dbReference type="SMART" id="SM00065"/>
    </source>
</evidence>